<dbReference type="Proteomes" id="UP000295277">
    <property type="component" value="Unassembled WGS sequence"/>
</dbReference>
<dbReference type="Gene3D" id="3.40.190.10">
    <property type="entry name" value="Periplasmic binding protein-like II"/>
    <property type="match status" value="2"/>
</dbReference>
<reference evidence="6 7" key="1">
    <citation type="submission" date="2019-03" db="EMBL/GenBank/DDBJ databases">
        <title>Genomic Encyclopedia of Type Strains, Phase IV (KMG-IV): sequencing the most valuable type-strain genomes for metagenomic binning, comparative biology and taxonomic classification.</title>
        <authorList>
            <person name="Goeker M."/>
        </authorList>
    </citation>
    <scope>NUCLEOTIDE SEQUENCE [LARGE SCALE GENOMIC DNA]</scope>
    <source>
        <strain evidence="6 7">DSM 21153</strain>
    </source>
</reference>
<dbReference type="RefSeq" id="WP_132695560.1">
    <property type="nucleotide sequence ID" value="NZ_SLVM01000015.1"/>
</dbReference>
<gene>
    <name evidence="6" type="ORF">EV216_11567</name>
</gene>
<sequence length="250" mass="25602">MRSRLRLGLVLSAALYAAGAHAETLFVYSGAGLRPAVEPLAERFEAVTGHKIVLEYGGTGQILARFETTGQGDVFLAGTRFFSDTLEAEGKIAGVTALGIHGAAIGVARAQAGKIAGVGDLARPGLRLALGDPEAMALGRTADEIMETCGDAQAIRAKTVVRATTLQQLALYVAEGNVDAAILSVSAALPHGEKIALIGIPQDCYAAEEITGGVLSTSKHPGIAADFVAFLASDEGRAAFDAAGFGPARE</sequence>
<organism evidence="6 7">
    <name type="scientific">Rhodovulum steppense</name>
    <dbReference type="NCBI Taxonomy" id="540251"/>
    <lineage>
        <taxon>Bacteria</taxon>
        <taxon>Pseudomonadati</taxon>
        <taxon>Pseudomonadota</taxon>
        <taxon>Alphaproteobacteria</taxon>
        <taxon>Rhodobacterales</taxon>
        <taxon>Paracoccaceae</taxon>
        <taxon>Rhodovulum</taxon>
    </lineage>
</organism>
<keyword evidence="7" id="KW-1185">Reference proteome</keyword>
<dbReference type="PANTHER" id="PTHR30632:SF17">
    <property type="entry name" value="MOLYBDATE-BINDING PROTEIN MODA"/>
    <property type="match status" value="1"/>
</dbReference>
<evidence type="ECO:0000313" key="6">
    <source>
        <dbReference type="EMBL" id="TCM82703.1"/>
    </source>
</evidence>
<dbReference type="GO" id="GO:0030288">
    <property type="term" value="C:outer membrane-bounded periplasmic space"/>
    <property type="evidence" value="ECO:0007669"/>
    <property type="project" value="TreeGrafter"/>
</dbReference>
<evidence type="ECO:0000256" key="5">
    <source>
        <dbReference type="SAM" id="SignalP"/>
    </source>
</evidence>
<comment type="caution">
    <text evidence="6">The sequence shown here is derived from an EMBL/GenBank/DDBJ whole genome shotgun (WGS) entry which is preliminary data.</text>
</comment>
<name>A0A4R1YSU0_9RHOB</name>
<dbReference type="NCBIfam" id="TIGR01256">
    <property type="entry name" value="modA"/>
    <property type="match status" value="1"/>
</dbReference>
<proteinExistence type="inferred from homology"/>
<evidence type="ECO:0000256" key="1">
    <source>
        <dbReference type="ARBA" id="ARBA00009175"/>
    </source>
</evidence>
<dbReference type="EMBL" id="SLVM01000015">
    <property type="protein sequence ID" value="TCM82703.1"/>
    <property type="molecule type" value="Genomic_DNA"/>
</dbReference>
<evidence type="ECO:0000256" key="3">
    <source>
        <dbReference type="ARBA" id="ARBA00022729"/>
    </source>
</evidence>
<keyword evidence="4" id="KW-0500">Molybdenum</keyword>
<evidence type="ECO:0000313" key="7">
    <source>
        <dbReference type="Proteomes" id="UP000295277"/>
    </source>
</evidence>
<dbReference type="OrthoDB" id="9785015at2"/>
<dbReference type="InterPro" id="IPR050682">
    <property type="entry name" value="ModA/WtpA"/>
</dbReference>
<dbReference type="PANTHER" id="PTHR30632">
    <property type="entry name" value="MOLYBDATE-BINDING PERIPLASMIC PROTEIN"/>
    <property type="match status" value="1"/>
</dbReference>
<keyword evidence="2 4" id="KW-0479">Metal-binding</keyword>
<evidence type="ECO:0000256" key="2">
    <source>
        <dbReference type="ARBA" id="ARBA00022723"/>
    </source>
</evidence>
<dbReference type="GO" id="GO:0030973">
    <property type="term" value="F:molybdate ion binding"/>
    <property type="evidence" value="ECO:0007669"/>
    <property type="project" value="TreeGrafter"/>
</dbReference>
<accession>A0A4R1YSU0</accession>
<dbReference type="AlphaFoldDB" id="A0A4R1YSU0"/>
<dbReference type="SUPFAM" id="SSF53850">
    <property type="entry name" value="Periplasmic binding protein-like II"/>
    <property type="match status" value="1"/>
</dbReference>
<feature type="signal peptide" evidence="5">
    <location>
        <begin position="1"/>
        <end position="22"/>
    </location>
</feature>
<feature type="binding site" evidence="4">
    <location>
        <position position="59"/>
    </location>
    <ligand>
        <name>molybdate</name>
        <dbReference type="ChEBI" id="CHEBI:36264"/>
    </ligand>
</feature>
<keyword evidence="3 5" id="KW-0732">Signal</keyword>
<dbReference type="GO" id="GO:0046872">
    <property type="term" value="F:metal ion binding"/>
    <property type="evidence" value="ECO:0007669"/>
    <property type="project" value="UniProtKB-KW"/>
</dbReference>
<dbReference type="GO" id="GO:0015689">
    <property type="term" value="P:molybdate ion transport"/>
    <property type="evidence" value="ECO:0007669"/>
    <property type="project" value="InterPro"/>
</dbReference>
<dbReference type="InterPro" id="IPR005950">
    <property type="entry name" value="ModA"/>
</dbReference>
<protein>
    <submittedName>
        <fullName evidence="6">Molybdate transport system substrate-binding protein</fullName>
    </submittedName>
</protein>
<feature type="chain" id="PRO_5020713890" evidence="5">
    <location>
        <begin position="23"/>
        <end position="250"/>
    </location>
</feature>
<comment type="similarity">
    <text evidence="1">Belongs to the bacterial solute-binding protein ModA family.</text>
</comment>
<dbReference type="PIRSF" id="PIRSF004846">
    <property type="entry name" value="ModA"/>
    <property type="match status" value="1"/>
</dbReference>
<dbReference type="Pfam" id="PF13531">
    <property type="entry name" value="SBP_bac_11"/>
    <property type="match status" value="1"/>
</dbReference>
<evidence type="ECO:0000256" key="4">
    <source>
        <dbReference type="PIRSR" id="PIRSR004846-1"/>
    </source>
</evidence>